<evidence type="ECO:0000256" key="6">
    <source>
        <dbReference type="ARBA" id="ARBA00022797"/>
    </source>
</evidence>
<dbReference type="InterPro" id="IPR026029">
    <property type="entry name" value="MLI_dom"/>
</dbReference>
<dbReference type="EC" id="5.3.3.4" evidence="5 8"/>
<evidence type="ECO:0000256" key="1">
    <source>
        <dbReference type="ARBA" id="ARBA00001739"/>
    </source>
</evidence>
<dbReference type="SUPFAM" id="SSF54909">
    <property type="entry name" value="Dimeric alpha+beta barrel"/>
    <property type="match status" value="1"/>
</dbReference>
<feature type="non-terminal residue" evidence="10">
    <location>
        <position position="93"/>
    </location>
</feature>
<organism evidence="10 11">
    <name type="scientific">Sulfitobacter indolifex HEL-45</name>
    <dbReference type="NCBI Taxonomy" id="391624"/>
    <lineage>
        <taxon>Bacteria</taxon>
        <taxon>Pseudomonadati</taxon>
        <taxon>Pseudomonadota</taxon>
        <taxon>Alphaproteobacteria</taxon>
        <taxon>Rhodobacterales</taxon>
        <taxon>Roseobacteraceae</taxon>
        <taxon>Sulfitobacter</taxon>
    </lineage>
</organism>
<keyword evidence="7" id="KW-0413">Isomerase</keyword>
<gene>
    <name evidence="10" type="ORF">OIHEL45_20151</name>
</gene>
<comment type="pathway">
    <text evidence="2">Aromatic compound metabolism; beta-ketoadipate pathway; 5-oxo-4,5-dihydro-2-furylacetate from catechol: step 3/3.</text>
</comment>
<evidence type="ECO:0000259" key="9">
    <source>
        <dbReference type="Pfam" id="PF02426"/>
    </source>
</evidence>
<protein>
    <recommendedName>
        <fullName evidence="5 8">Muconolactone Delta-isomerase</fullName>
        <ecNumber evidence="5 8">5.3.3.4</ecNumber>
    </recommendedName>
</protein>
<evidence type="ECO:0000313" key="11">
    <source>
        <dbReference type="Proteomes" id="UP000003257"/>
    </source>
</evidence>
<dbReference type="EMBL" id="ABID01000030">
    <property type="protein sequence ID" value="EDQ03221.1"/>
    <property type="molecule type" value="Genomic_DNA"/>
</dbReference>
<dbReference type="PIRSF" id="PIRSF001486">
    <property type="entry name" value="CatC"/>
    <property type="match status" value="1"/>
</dbReference>
<dbReference type="InterPro" id="IPR011008">
    <property type="entry name" value="Dimeric_a/b-barrel"/>
</dbReference>
<dbReference type="Proteomes" id="UP000003257">
    <property type="component" value="Unassembled WGS sequence"/>
</dbReference>
<evidence type="ECO:0000256" key="2">
    <source>
        <dbReference type="ARBA" id="ARBA00005193"/>
    </source>
</evidence>
<comment type="similarity">
    <text evidence="3">Belongs to the muconolactone Delta-isomerase family.</text>
</comment>
<comment type="catalytic activity">
    <reaction evidence="1">
        <text>(S)-muconolactone = (4,5-dihydro-5-oxofuran-2-yl)-acetate</text>
        <dbReference type="Rhea" id="RHEA:12348"/>
        <dbReference type="ChEBI" id="CHEBI:58425"/>
        <dbReference type="ChEBI" id="CHEBI:58736"/>
        <dbReference type="EC" id="5.3.3.4"/>
    </reaction>
</comment>
<keyword evidence="6" id="KW-0058">Aromatic hydrocarbons catabolism</keyword>
<evidence type="ECO:0000256" key="7">
    <source>
        <dbReference type="ARBA" id="ARBA00023235"/>
    </source>
</evidence>
<comment type="caution">
    <text evidence="10">The sequence shown here is derived from an EMBL/GenBank/DDBJ whole genome shotgun (WGS) entry which is preliminary data.</text>
</comment>
<feature type="domain" description="Muconolactone isomerase" evidence="9">
    <location>
        <begin position="1"/>
        <end position="89"/>
    </location>
</feature>
<accession>A0ABP2D668</accession>
<name>A0ABP2D668_9RHOB</name>
<sequence length="93" mass="10750">MLFQVNMTVKLPADMPTSEVEEIKMREKAYSQKLQESGEWRHIWRVTGTYANLSIFDVSNADRLHEIISGLPLFPYMDIDVKSLVRHPSSVRA</sequence>
<dbReference type="Gene3D" id="3.30.70.1060">
    <property type="entry name" value="Dimeric alpha+beta barrel"/>
    <property type="match status" value="1"/>
</dbReference>
<keyword evidence="11" id="KW-1185">Reference proteome</keyword>
<evidence type="ECO:0000256" key="4">
    <source>
        <dbReference type="ARBA" id="ARBA00011365"/>
    </source>
</evidence>
<proteinExistence type="inferred from homology"/>
<reference evidence="10 11" key="1">
    <citation type="submission" date="2007-11" db="EMBL/GenBank/DDBJ databases">
        <authorList>
            <person name="Wagner-Dobler I."/>
            <person name="Ferriera S."/>
            <person name="Johnson J."/>
            <person name="Kravitz S."/>
            <person name="Beeson K."/>
            <person name="Sutton G."/>
            <person name="Rogers Y.-H."/>
            <person name="Friedman R."/>
            <person name="Frazier M."/>
            <person name="Venter J.C."/>
        </authorList>
    </citation>
    <scope>NUCLEOTIDE SEQUENCE [LARGE SCALE GENOMIC DNA]</scope>
    <source>
        <strain evidence="10 11">HEL-45</strain>
    </source>
</reference>
<dbReference type="NCBIfam" id="TIGR03221">
    <property type="entry name" value="muco_delta"/>
    <property type="match status" value="1"/>
</dbReference>
<comment type="subunit">
    <text evidence="4">Homodecamer.</text>
</comment>
<dbReference type="InterPro" id="IPR003464">
    <property type="entry name" value="Muconolactone_d_Isoase"/>
</dbReference>
<dbReference type="Pfam" id="PF02426">
    <property type="entry name" value="MIase"/>
    <property type="match status" value="1"/>
</dbReference>
<evidence type="ECO:0000256" key="3">
    <source>
        <dbReference type="ARBA" id="ARBA00010882"/>
    </source>
</evidence>
<evidence type="ECO:0000256" key="8">
    <source>
        <dbReference type="NCBIfam" id="TIGR03221"/>
    </source>
</evidence>
<evidence type="ECO:0000313" key="10">
    <source>
        <dbReference type="EMBL" id="EDQ03221.1"/>
    </source>
</evidence>
<evidence type="ECO:0000256" key="5">
    <source>
        <dbReference type="ARBA" id="ARBA00012070"/>
    </source>
</evidence>